<evidence type="ECO:0000259" key="7">
    <source>
        <dbReference type="PROSITE" id="PS00623"/>
    </source>
</evidence>
<dbReference type="Gene3D" id="3.30.560.10">
    <property type="entry name" value="Glucose Oxidase, domain 3"/>
    <property type="match status" value="1"/>
</dbReference>
<dbReference type="Proteomes" id="UP000283003">
    <property type="component" value="Unassembled WGS sequence"/>
</dbReference>
<dbReference type="InterPro" id="IPR007867">
    <property type="entry name" value="GMC_OxRtase_C"/>
</dbReference>
<evidence type="ECO:0000259" key="8">
    <source>
        <dbReference type="PROSITE" id="PS00624"/>
    </source>
</evidence>
<dbReference type="SUPFAM" id="SSF51905">
    <property type="entry name" value="FAD/NAD(P)-binding domain"/>
    <property type="match status" value="1"/>
</dbReference>
<dbReference type="Pfam" id="PF05199">
    <property type="entry name" value="GMC_oxred_C"/>
    <property type="match status" value="1"/>
</dbReference>
<dbReference type="PANTHER" id="PTHR11552">
    <property type="entry name" value="GLUCOSE-METHANOL-CHOLINE GMC OXIDOREDUCTASE"/>
    <property type="match status" value="1"/>
</dbReference>
<evidence type="ECO:0000256" key="2">
    <source>
        <dbReference type="ARBA" id="ARBA00010790"/>
    </source>
</evidence>
<evidence type="ECO:0000256" key="1">
    <source>
        <dbReference type="ARBA" id="ARBA00001974"/>
    </source>
</evidence>
<organism evidence="9 10">
    <name type="scientific">Croceicoccus ponticola</name>
    <dbReference type="NCBI Taxonomy" id="2217664"/>
    <lineage>
        <taxon>Bacteria</taxon>
        <taxon>Pseudomonadati</taxon>
        <taxon>Pseudomonadota</taxon>
        <taxon>Alphaproteobacteria</taxon>
        <taxon>Sphingomonadales</taxon>
        <taxon>Erythrobacteraceae</taxon>
        <taxon>Croceicoccus</taxon>
    </lineage>
</organism>
<dbReference type="GO" id="GO:0050660">
    <property type="term" value="F:flavin adenine dinucleotide binding"/>
    <property type="evidence" value="ECO:0007669"/>
    <property type="project" value="InterPro"/>
</dbReference>
<feature type="binding site" evidence="5">
    <location>
        <position position="88"/>
    </location>
    <ligand>
        <name>FAD</name>
        <dbReference type="ChEBI" id="CHEBI:57692"/>
    </ligand>
</feature>
<evidence type="ECO:0000256" key="3">
    <source>
        <dbReference type="ARBA" id="ARBA00022630"/>
    </source>
</evidence>
<reference evidence="9 10" key="1">
    <citation type="submission" date="2018-12" db="EMBL/GenBank/DDBJ databases">
        <title>Croceicoccus ponticola sp. nov., a lipolytic bacterium isolated from seawater.</title>
        <authorList>
            <person name="Yoon J.-H."/>
        </authorList>
    </citation>
    <scope>NUCLEOTIDE SEQUENCE [LARGE SCALE GENOMIC DNA]</scope>
    <source>
        <strain evidence="9 10">GM-16</strain>
    </source>
</reference>
<name>A0A437GW15_9SPHN</name>
<evidence type="ECO:0000256" key="5">
    <source>
        <dbReference type="PIRSR" id="PIRSR000137-2"/>
    </source>
</evidence>
<dbReference type="AlphaFoldDB" id="A0A437GW15"/>
<gene>
    <name evidence="9" type="ORF">EKN06_14735</name>
</gene>
<keyword evidence="10" id="KW-1185">Reference proteome</keyword>
<comment type="cofactor">
    <cofactor evidence="1 5">
        <name>FAD</name>
        <dbReference type="ChEBI" id="CHEBI:57692"/>
    </cofactor>
</comment>
<dbReference type="InterPro" id="IPR012132">
    <property type="entry name" value="GMC_OxRdtase"/>
</dbReference>
<feature type="binding site" evidence="5">
    <location>
        <position position="92"/>
    </location>
    <ligand>
        <name>FAD</name>
        <dbReference type="ChEBI" id="CHEBI:57692"/>
    </ligand>
</feature>
<proteinExistence type="inferred from homology"/>
<dbReference type="PIRSF" id="PIRSF000137">
    <property type="entry name" value="Alcohol_oxidase"/>
    <property type="match status" value="1"/>
</dbReference>
<evidence type="ECO:0000256" key="6">
    <source>
        <dbReference type="RuleBase" id="RU003968"/>
    </source>
</evidence>
<comment type="similarity">
    <text evidence="2 6">Belongs to the GMC oxidoreductase family.</text>
</comment>
<dbReference type="Gene3D" id="3.50.50.60">
    <property type="entry name" value="FAD/NAD(P)-binding domain"/>
    <property type="match status" value="1"/>
</dbReference>
<evidence type="ECO:0000313" key="10">
    <source>
        <dbReference type="Proteomes" id="UP000283003"/>
    </source>
</evidence>
<dbReference type="PANTHER" id="PTHR11552:SF147">
    <property type="entry name" value="CHOLINE DEHYDROGENASE, MITOCHONDRIAL"/>
    <property type="match status" value="1"/>
</dbReference>
<feature type="domain" description="Glucose-methanol-choline oxidoreductase N-terminal" evidence="8">
    <location>
        <begin position="258"/>
        <end position="272"/>
    </location>
</feature>
<dbReference type="InterPro" id="IPR000172">
    <property type="entry name" value="GMC_OxRdtase_N"/>
</dbReference>
<dbReference type="Pfam" id="PF00732">
    <property type="entry name" value="GMC_oxred_N"/>
    <property type="match status" value="1"/>
</dbReference>
<accession>A0A437GW15</accession>
<dbReference type="EMBL" id="RXOL01000011">
    <property type="protein sequence ID" value="RVQ64850.1"/>
    <property type="molecule type" value="Genomic_DNA"/>
</dbReference>
<evidence type="ECO:0000256" key="4">
    <source>
        <dbReference type="ARBA" id="ARBA00022827"/>
    </source>
</evidence>
<protein>
    <submittedName>
        <fullName evidence="9">FAD-dependent oxidoreductase</fullName>
    </submittedName>
</protein>
<dbReference type="PROSITE" id="PS00623">
    <property type="entry name" value="GMC_OXRED_1"/>
    <property type="match status" value="1"/>
</dbReference>
<evidence type="ECO:0000313" key="9">
    <source>
        <dbReference type="EMBL" id="RVQ64850.1"/>
    </source>
</evidence>
<dbReference type="InterPro" id="IPR036188">
    <property type="entry name" value="FAD/NAD-bd_sf"/>
</dbReference>
<dbReference type="GO" id="GO:0016614">
    <property type="term" value="F:oxidoreductase activity, acting on CH-OH group of donors"/>
    <property type="evidence" value="ECO:0007669"/>
    <property type="project" value="InterPro"/>
</dbReference>
<dbReference type="SUPFAM" id="SSF54373">
    <property type="entry name" value="FAD-linked reductases, C-terminal domain"/>
    <property type="match status" value="1"/>
</dbReference>
<dbReference type="PROSITE" id="PS00624">
    <property type="entry name" value="GMC_OXRED_2"/>
    <property type="match status" value="1"/>
</dbReference>
<feature type="domain" description="Glucose-methanol-choline oxidoreductase N-terminal" evidence="7">
    <location>
        <begin position="86"/>
        <end position="109"/>
    </location>
</feature>
<comment type="caution">
    <text evidence="9">The sequence shown here is derived from an EMBL/GenBank/DDBJ whole genome shotgun (WGS) entry which is preliminary data.</text>
</comment>
<feature type="binding site" evidence="5">
    <location>
        <position position="223"/>
    </location>
    <ligand>
        <name>FAD</name>
        <dbReference type="ChEBI" id="CHEBI:57692"/>
    </ligand>
</feature>
<keyword evidence="4 5" id="KW-0274">FAD</keyword>
<keyword evidence="3 6" id="KW-0285">Flavoprotein</keyword>
<dbReference type="OrthoDB" id="9785276at2"/>
<sequence length="539" mass="58965">MACVSAEAFDYIVLGAGSAGCAVAARLAENGRHTVALIEAGPRDHAFWIRPPLGYPMLYTDPLVNWMFETEPEPELQNRRMYQPRGKVLGGTSSINGMLYIRGQKEDYDLWRQMGCTGWSYDDVLPFFRKAEDQQRGADEWHGAGGPLKVSDQPGRSPIAEAIVDAAVEAGVPRNPDFNGPQQEGTGFFQTTTGNNRRWNTAQAYLRTLKPGPNLHVITNAHVTRIAFERRRASGVHVLEHGKPRHIAARREIVVSGGAFGTPHMLQLSGIGPAKHVRQMGIEPVLDQPHVGAHLLDHFYASLMFRCTEAITINELANSRVRQAIAGAQYVLSKKGPLANNGIFAGIFTRTDPSQDRPNLQVNTNIWTVESRTSAGMKAHPFPGFTMSPVLLNPHNEGTVRLRSPDPLADPEIRQNFLTDRRDIDAMIAGIRIVRDVAAQPALARYNAGELDATAAAVSDAEIEEMLRERAIANLHPVGTCRMGGSDDDPLDPRLRMRGVEGLRVADTSVMPSLVRGNTNAPAIMIGEKCAAMMLEDAA</sequence>